<dbReference type="InterPro" id="IPR004888">
    <property type="entry name" value="Glycoside_hydrolase_63"/>
</dbReference>
<evidence type="ECO:0000313" key="6">
    <source>
        <dbReference type="Proteomes" id="UP000231379"/>
    </source>
</evidence>
<name>A0A2H0U7J2_9BACT</name>
<dbReference type="InterPro" id="IPR008928">
    <property type="entry name" value="6-hairpin_glycosidase_sf"/>
</dbReference>
<keyword evidence="3" id="KW-0326">Glycosidase</keyword>
<reference evidence="6" key="1">
    <citation type="submission" date="2017-09" db="EMBL/GenBank/DDBJ databases">
        <title>Depth-based differentiation of microbial function through sediment-hosted aquifers and enrichment of novel symbionts in the deep terrestrial subsurface.</title>
        <authorList>
            <person name="Probst A.J."/>
            <person name="Ladd B."/>
            <person name="Jarett J.K."/>
            <person name="Geller-Mcgrath D.E."/>
            <person name="Sieber C.M.K."/>
            <person name="Emerson J.B."/>
            <person name="Anantharaman K."/>
            <person name="Thomas B.C."/>
            <person name="Malmstrom R."/>
            <person name="Stieglmeier M."/>
            <person name="Klingl A."/>
            <person name="Woyke T."/>
            <person name="Ryan C.M."/>
            <person name="Banfield J.F."/>
        </authorList>
    </citation>
    <scope>NUCLEOTIDE SEQUENCE [LARGE SCALE GENOMIC DNA]</scope>
</reference>
<gene>
    <name evidence="5" type="ORF">COU20_02550</name>
</gene>
<evidence type="ECO:0000256" key="3">
    <source>
        <dbReference type="ARBA" id="ARBA00023295"/>
    </source>
</evidence>
<feature type="domain" description="Mannosylglycerate hydrolase MGH1-like glycoside hydrolase" evidence="4">
    <location>
        <begin position="31"/>
        <end position="389"/>
    </location>
</feature>
<comment type="caution">
    <text evidence="5">The sequence shown here is derived from an EMBL/GenBank/DDBJ whole genome shotgun (WGS) entry which is preliminary data.</text>
</comment>
<dbReference type="GO" id="GO:0009311">
    <property type="term" value="P:oligosaccharide metabolic process"/>
    <property type="evidence" value="ECO:0007669"/>
    <property type="project" value="InterPro"/>
</dbReference>
<organism evidence="5 6">
    <name type="scientific">Candidatus Kaiserbacteria bacterium CG10_big_fil_rev_8_21_14_0_10_59_10</name>
    <dbReference type="NCBI Taxonomy" id="1974612"/>
    <lineage>
        <taxon>Bacteria</taxon>
        <taxon>Candidatus Kaiseribacteriota</taxon>
    </lineage>
</organism>
<dbReference type="PANTHER" id="PTHR10412">
    <property type="entry name" value="MANNOSYL-OLIGOSACCHARIDE GLUCOSIDASE"/>
    <property type="match status" value="1"/>
</dbReference>
<keyword evidence="2" id="KW-0378">Hydrolase</keyword>
<dbReference type="Gene3D" id="1.50.10.10">
    <property type="match status" value="1"/>
</dbReference>
<dbReference type="PANTHER" id="PTHR10412:SF11">
    <property type="entry name" value="MANNOSYL-OLIGOSACCHARIDE GLUCOSIDASE"/>
    <property type="match status" value="1"/>
</dbReference>
<accession>A0A2H0U7J2</accession>
<evidence type="ECO:0000256" key="1">
    <source>
        <dbReference type="ARBA" id="ARBA00010833"/>
    </source>
</evidence>
<dbReference type="SUPFAM" id="SSF48208">
    <property type="entry name" value="Six-hairpin glycosidases"/>
    <property type="match status" value="1"/>
</dbReference>
<evidence type="ECO:0000313" key="5">
    <source>
        <dbReference type="EMBL" id="PIR82379.1"/>
    </source>
</evidence>
<dbReference type="GO" id="GO:0006487">
    <property type="term" value="P:protein N-linked glycosylation"/>
    <property type="evidence" value="ECO:0007669"/>
    <property type="project" value="TreeGrafter"/>
</dbReference>
<dbReference type="EMBL" id="PFBM01000016">
    <property type="protein sequence ID" value="PIR82379.1"/>
    <property type="molecule type" value="Genomic_DNA"/>
</dbReference>
<dbReference type="InterPro" id="IPR012341">
    <property type="entry name" value="6hp_glycosidase-like_sf"/>
</dbReference>
<evidence type="ECO:0000259" key="4">
    <source>
        <dbReference type="Pfam" id="PF22422"/>
    </source>
</evidence>
<dbReference type="GO" id="GO:0004573">
    <property type="term" value="F:Glc3Man9GlcNAc2 oligosaccharide glucosidase activity"/>
    <property type="evidence" value="ECO:0007669"/>
    <property type="project" value="InterPro"/>
</dbReference>
<dbReference type="AlphaFoldDB" id="A0A2H0U7J2"/>
<evidence type="ECO:0000256" key="2">
    <source>
        <dbReference type="ARBA" id="ARBA00022801"/>
    </source>
</evidence>
<comment type="similarity">
    <text evidence="1">Belongs to the glycosyl hydrolase 63 family.</text>
</comment>
<sequence length="403" mass="46218">MNVAREAMKILEENRRESSGNMYTLPSADHYPYQWLWDSCFHAIILARYDAKLARGEIRSLLSKQFDNGMLPHIIYWTPGILHLFRWGVEGTSSLTQPPMVAYAVREIHRRDPDIPFLEDVFPSLIAYYRYLLTVRDPMGYHLAGIINPDESGEDNSPRFDEPLGISHDVTLQEHLGKRHALVDAHRELQFDITRHMNDYFWVKDVLFNAVLVENLRALADIALLINRDDDSAWAGREAEAVAAAMRERMFEDGAYWSTMGKSFMKLKVDTWARFVPLFAGLYSATEARAAVEGYLKDPDAFAAPWGIRTVSKKEVSYRPAAEENDFSWRGPVWMAPHWFIYRGLVRYGFTEEARGIREKSVALLEHSGFRECFNPETGEAYGARSFTWGALVLDMQEDGDAS</sequence>
<dbReference type="Proteomes" id="UP000231379">
    <property type="component" value="Unassembled WGS sequence"/>
</dbReference>
<proteinExistence type="inferred from homology"/>
<protein>
    <recommendedName>
        <fullName evidence="4">Mannosylglycerate hydrolase MGH1-like glycoside hydrolase domain-containing protein</fullName>
    </recommendedName>
</protein>
<dbReference type="InterPro" id="IPR054491">
    <property type="entry name" value="MGH1-like_GH"/>
</dbReference>
<dbReference type="Pfam" id="PF22422">
    <property type="entry name" value="MGH1-like_GH"/>
    <property type="match status" value="1"/>
</dbReference>